<reference evidence="1" key="1">
    <citation type="submission" date="2019-08" db="EMBL/GenBank/DDBJ databases">
        <authorList>
            <person name="Kucharzyk K."/>
            <person name="Murdoch R.W."/>
            <person name="Higgins S."/>
            <person name="Loffler F."/>
        </authorList>
    </citation>
    <scope>NUCLEOTIDE SEQUENCE</scope>
</reference>
<comment type="caution">
    <text evidence="1">The sequence shown here is derived from an EMBL/GenBank/DDBJ whole genome shotgun (WGS) entry which is preliminary data.</text>
</comment>
<accession>A0A644ZWQ1</accession>
<protein>
    <submittedName>
        <fullName evidence="1">Uncharacterized protein</fullName>
    </submittedName>
</protein>
<sequence length="84" mass="9763">MSMEERDVKNDEGKNKRGRTIPFIIPYRLMAASVEMPYKRSLAGIIAFSTVLKMEFKYDVPDRGTEIFRILKIMLSAFLNVFPE</sequence>
<proteinExistence type="predicted"/>
<dbReference type="EMBL" id="VSSQ01010637">
    <property type="protein sequence ID" value="MPM44838.1"/>
    <property type="molecule type" value="Genomic_DNA"/>
</dbReference>
<name>A0A644ZWQ1_9ZZZZ</name>
<organism evidence="1">
    <name type="scientific">bioreactor metagenome</name>
    <dbReference type="NCBI Taxonomy" id="1076179"/>
    <lineage>
        <taxon>unclassified sequences</taxon>
        <taxon>metagenomes</taxon>
        <taxon>ecological metagenomes</taxon>
    </lineage>
</organism>
<gene>
    <name evidence="1" type="ORF">SDC9_91520</name>
</gene>
<evidence type="ECO:0000313" key="1">
    <source>
        <dbReference type="EMBL" id="MPM44838.1"/>
    </source>
</evidence>
<dbReference type="AlphaFoldDB" id="A0A644ZWQ1"/>